<evidence type="ECO:0000313" key="1">
    <source>
        <dbReference type="EMBL" id="GAA3853937.1"/>
    </source>
</evidence>
<comment type="caution">
    <text evidence="1">The sequence shown here is derived from an EMBL/GenBank/DDBJ whole genome shotgun (WGS) entry which is preliminary data.</text>
</comment>
<protein>
    <submittedName>
        <fullName evidence="1">Capsular polysaccharide biosynthesis protein</fullName>
    </submittedName>
</protein>
<sequence length="582" mass="63213">MKITTGSNAAPALVPGRRFLDAPLLLALHAGDGGSDDQDLLDHLANEPLDNSASLTRARNVIDWLDKLDLCTFYGHESEFSLPPAPYVLVLDQSARATGGPTLDDMREMLVFARTDNINAHVVILGATDGFFTTDDAGATVTLLAPHVNPWHLFRGATAVYCHSTGAGFDALLAGHRPRVFGQPWYGGWGLTDDQSPDPTRSRRLTRAQITLAALIDHADWHDASGNPAPIEDVLAATEAQLRAARADANGYVATNILPWKRRFMRQYFGATHITFTDDPDVVAKEIAAGRTPLHWGNTDADVTRIEDGFLRSKGLGAALVRPLSLVSDDLGLYFDPTRPSRLENLIETRAQLPDYARARIDTLLARIQQAHLSKYNVGTAHPDLPVGHRILVAGQVDDDASIRFGAGEINTNRALLQAARAANPQSVIVYKPHPDVEAGLRRGKIPDAETLADVVATNADPIALIEACDEVWSMTSLIGFEALLRRKPVTCTGAPFYAGWGLTRDIGNVPARRGRSVDIAALAYATLIDYPRYFHPETGAPLSPEQAVTWLESARAGRSKPAQRALAIIRQLRARFLGLSD</sequence>
<dbReference type="InterPro" id="IPR007833">
    <property type="entry name" value="Capsule_polysaccharide_synth"/>
</dbReference>
<dbReference type="CDD" id="cd16439">
    <property type="entry name" value="beta_Kdo_transferase_KpsC_2"/>
    <property type="match status" value="1"/>
</dbReference>
<reference evidence="2" key="1">
    <citation type="journal article" date="2019" name="Int. J. Syst. Evol. Microbiol.">
        <title>The Global Catalogue of Microorganisms (GCM) 10K type strain sequencing project: providing services to taxonomists for standard genome sequencing and annotation.</title>
        <authorList>
            <consortium name="The Broad Institute Genomics Platform"/>
            <consortium name="The Broad Institute Genome Sequencing Center for Infectious Disease"/>
            <person name="Wu L."/>
            <person name="Ma J."/>
        </authorList>
    </citation>
    <scope>NUCLEOTIDE SEQUENCE [LARGE SCALE GENOMIC DNA]</scope>
    <source>
        <strain evidence="2">JCM 17190</strain>
    </source>
</reference>
<accession>A0ABP7JT77</accession>
<dbReference type="Proteomes" id="UP001399917">
    <property type="component" value="Unassembled WGS sequence"/>
</dbReference>
<dbReference type="EMBL" id="BAABDF010000001">
    <property type="protein sequence ID" value="GAA3853937.1"/>
    <property type="molecule type" value="Genomic_DNA"/>
</dbReference>
<name>A0ABP7JT77_9RHOB</name>
<keyword evidence="2" id="KW-1185">Reference proteome</keyword>
<dbReference type="Pfam" id="PF05159">
    <property type="entry name" value="Capsule_synth"/>
    <property type="match status" value="3"/>
</dbReference>
<organism evidence="1 2">
    <name type="scientific">Celeribacter arenosi</name>
    <dbReference type="NCBI Taxonomy" id="792649"/>
    <lineage>
        <taxon>Bacteria</taxon>
        <taxon>Pseudomonadati</taxon>
        <taxon>Pseudomonadota</taxon>
        <taxon>Alphaproteobacteria</taxon>
        <taxon>Rhodobacterales</taxon>
        <taxon>Roseobacteraceae</taxon>
        <taxon>Celeribacter</taxon>
    </lineage>
</organism>
<proteinExistence type="predicted"/>
<gene>
    <name evidence="1" type="ORF">GCM10022404_01630</name>
</gene>
<evidence type="ECO:0000313" key="2">
    <source>
        <dbReference type="Proteomes" id="UP001399917"/>
    </source>
</evidence>
<dbReference type="RefSeq" id="WP_344842148.1">
    <property type="nucleotide sequence ID" value="NZ_BAABDF010000001.1"/>
</dbReference>